<evidence type="ECO:0000256" key="1">
    <source>
        <dbReference type="SAM" id="MobiDB-lite"/>
    </source>
</evidence>
<comment type="caution">
    <text evidence="2">The sequence shown here is derived from an EMBL/GenBank/DDBJ whole genome shotgun (WGS) entry which is preliminary data.</text>
</comment>
<protein>
    <submittedName>
        <fullName evidence="2">Uncharacterized protein</fullName>
    </submittedName>
</protein>
<feature type="region of interest" description="Disordered" evidence="1">
    <location>
        <begin position="1"/>
        <end position="47"/>
    </location>
</feature>
<name>A0ABP5A725_9ACTN</name>
<accession>A0ABP5A725</accession>
<dbReference type="Proteomes" id="UP001501303">
    <property type="component" value="Unassembled WGS sequence"/>
</dbReference>
<dbReference type="RefSeq" id="WP_344258676.1">
    <property type="nucleotide sequence ID" value="NZ_BAAAMJ010000007.1"/>
</dbReference>
<sequence>MTRMASWRFSSARAAATSSRKSAPTKPDPAAEPREESTTGPAATAGIEDCASDSACPACRIASPT</sequence>
<evidence type="ECO:0000313" key="3">
    <source>
        <dbReference type="Proteomes" id="UP001501303"/>
    </source>
</evidence>
<feature type="compositionally biased region" description="Low complexity" evidence="1">
    <location>
        <begin position="1"/>
        <end position="22"/>
    </location>
</feature>
<dbReference type="EMBL" id="BAAAMJ010000007">
    <property type="protein sequence ID" value="GAA1899418.1"/>
    <property type="molecule type" value="Genomic_DNA"/>
</dbReference>
<reference evidence="3" key="1">
    <citation type="journal article" date="2019" name="Int. J. Syst. Evol. Microbiol.">
        <title>The Global Catalogue of Microorganisms (GCM) 10K type strain sequencing project: providing services to taxonomists for standard genome sequencing and annotation.</title>
        <authorList>
            <consortium name="The Broad Institute Genomics Platform"/>
            <consortium name="The Broad Institute Genome Sequencing Center for Infectious Disease"/>
            <person name="Wu L."/>
            <person name="Ma J."/>
        </authorList>
    </citation>
    <scope>NUCLEOTIDE SEQUENCE [LARGE SCALE GENOMIC DNA]</scope>
    <source>
        <strain evidence="3">JCM 13581</strain>
    </source>
</reference>
<proteinExistence type="predicted"/>
<keyword evidence="3" id="KW-1185">Reference proteome</keyword>
<evidence type="ECO:0000313" key="2">
    <source>
        <dbReference type="EMBL" id="GAA1899418.1"/>
    </source>
</evidence>
<gene>
    <name evidence="2" type="ORF">GCM10009716_06550</name>
</gene>
<organism evidence="2 3">
    <name type="scientific">Streptomyces sodiiphilus</name>
    <dbReference type="NCBI Taxonomy" id="226217"/>
    <lineage>
        <taxon>Bacteria</taxon>
        <taxon>Bacillati</taxon>
        <taxon>Actinomycetota</taxon>
        <taxon>Actinomycetes</taxon>
        <taxon>Kitasatosporales</taxon>
        <taxon>Streptomycetaceae</taxon>
        <taxon>Streptomyces</taxon>
    </lineage>
</organism>